<evidence type="ECO:0000313" key="3">
    <source>
        <dbReference type="Proteomes" id="UP000257143"/>
    </source>
</evidence>
<protein>
    <recommendedName>
        <fullName evidence="4">Competence protein ComG</fullName>
    </recommendedName>
</protein>
<dbReference type="AlphaFoldDB" id="A0A3D8PT72"/>
<keyword evidence="1" id="KW-0472">Membrane</keyword>
<dbReference type="EMBL" id="PIOC01000014">
    <property type="protein sequence ID" value="RDW19194.1"/>
    <property type="molecule type" value="Genomic_DNA"/>
</dbReference>
<keyword evidence="1" id="KW-1133">Transmembrane helix</keyword>
<comment type="caution">
    <text evidence="2">The sequence shown here is derived from an EMBL/GenBank/DDBJ whole genome shotgun (WGS) entry which is preliminary data.</text>
</comment>
<keyword evidence="3" id="KW-1185">Reference proteome</keyword>
<dbReference type="OrthoDB" id="2973795at2"/>
<evidence type="ECO:0000313" key="2">
    <source>
        <dbReference type="EMBL" id="RDW19194.1"/>
    </source>
</evidence>
<evidence type="ECO:0008006" key="4">
    <source>
        <dbReference type="Google" id="ProtNLM"/>
    </source>
</evidence>
<organism evidence="2 3">
    <name type="scientific">Oceanobacillus arenosus</name>
    <dbReference type="NCBI Taxonomy" id="1229153"/>
    <lineage>
        <taxon>Bacteria</taxon>
        <taxon>Bacillati</taxon>
        <taxon>Bacillota</taxon>
        <taxon>Bacilli</taxon>
        <taxon>Bacillales</taxon>
        <taxon>Bacillaceae</taxon>
        <taxon>Oceanobacillus</taxon>
    </lineage>
</organism>
<dbReference type="RefSeq" id="WP_115772928.1">
    <property type="nucleotide sequence ID" value="NZ_PIOC01000014.1"/>
</dbReference>
<dbReference type="Proteomes" id="UP000257143">
    <property type="component" value="Unassembled WGS sequence"/>
</dbReference>
<name>A0A3D8PT72_9BACI</name>
<gene>
    <name evidence="2" type="ORF">CWR48_09090</name>
</gene>
<keyword evidence="1" id="KW-0812">Transmembrane</keyword>
<proteinExistence type="predicted"/>
<feature type="transmembrane region" description="Helical" evidence="1">
    <location>
        <begin position="15"/>
        <end position="37"/>
    </location>
</feature>
<evidence type="ECO:0000256" key="1">
    <source>
        <dbReference type="SAM" id="Phobius"/>
    </source>
</evidence>
<accession>A0A3D8PT72</accession>
<reference evidence="3" key="1">
    <citation type="submission" date="2017-11" db="EMBL/GenBank/DDBJ databases">
        <authorList>
            <person name="Zhu W."/>
        </authorList>
    </citation>
    <scope>NUCLEOTIDE SEQUENCE [LARGE SCALE GENOMIC DNA]</scope>
    <source>
        <strain evidence="3">CAU 1183</strain>
    </source>
</reference>
<sequence>MIKELSFTNNENGFILPYVLFITSLVFIIVTTNIMMYGNDLQLTENQIEQVKIETLFQMQREKFKQEMKEHGLPKPVTTYLFPDGTVKITIIRSTDQVHELNIDITTNNNQHYSIANTLVINNDHLKAISN</sequence>